<feature type="coiled-coil region" evidence="2">
    <location>
        <begin position="137"/>
        <end position="164"/>
    </location>
</feature>
<comment type="caution">
    <text evidence="4">The sequence shown here is derived from an EMBL/GenBank/DDBJ whole genome shotgun (WGS) entry which is preliminary data.</text>
</comment>
<keyword evidence="2" id="KW-0175">Coiled coil</keyword>
<evidence type="ECO:0000256" key="1">
    <source>
        <dbReference type="ARBA" id="ARBA00038232"/>
    </source>
</evidence>
<protein>
    <submittedName>
        <fullName evidence="4">Helix-turn-helix domain-containing protein</fullName>
    </submittedName>
</protein>
<dbReference type="RefSeq" id="WP_379896263.1">
    <property type="nucleotide sequence ID" value="NZ_JBHTON010000015.1"/>
</dbReference>
<dbReference type="SUPFAM" id="SSF48295">
    <property type="entry name" value="TrpR-like"/>
    <property type="match status" value="1"/>
</dbReference>
<dbReference type="InterPro" id="IPR002514">
    <property type="entry name" value="Transposase_8"/>
</dbReference>
<dbReference type="EMBL" id="JBHTON010000015">
    <property type="protein sequence ID" value="MFD1484799.1"/>
    <property type="molecule type" value="Genomic_DNA"/>
</dbReference>
<comment type="similarity">
    <text evidence="1">Belongs to the IS150/IS1296 orfA family.</text>
</comment>
<dbReference type="Gene3D" id="1.10.10.10">
    <property type="entry name" value="Winged helix-like DNA-binding domain superfamily/Winged helix DNA-binding domain"/>
    <property type="match status" value="2"/>
</dbReference>
<reference evidence="5" key="1">
    <citation type="journal article" date="2019" name="Int. J. Syst. Evol. Microbiol.">
        <title>The Global Catalogue of Microorganisms (GCM) 10K type strain sequencing project: providing services to taxonomists for standard genome sequencing and annotation.</title>
        <authorList>
            <consortium name="The Broad Institute Genomics Platform"/>
            <consortium name="The Broad Institute Genome Sequencing Center for Infectious Disease"/>
            <person name="Wu L."/>
            <person name="Ma J."/>
        </authorList>
    </citation>
    <scope>NUCLEOTIDE SEQUENCE [LARGE SCALE GENOMIC DNA]</scope>
    <source>
        <strain evidence="5">CCM 8903</strain>
    </source>
</reference>
<organism evidence="4 5">
    <name type="scientific">Lacticaseibacillus baoqingensis</name>
    <dbReference type="NCBI Taxonomy" id="2486013"/>
    <lineage>
        <taxon>Bacteria</taxon>
        <taxon>Bacillati</taxon>
        <taxon>Bacillota</taxon>
        <taxon>Bacilli</taxon>
        <taxon>Lactobacillales</taxon>
        <taxon>Lactobacillaceae</taxon>
        <taxon>Lacticaseibacillus</taxon>
    </lineage>
</organism>
<evidence type="ECO:0000313" key="4">
    <source>
        <dbReference type="EMBL" id="MFD1484799.1"/>
    </source>
</evidence>
<accession>A0ABW4E5C4</accession>
<dbReference type="PANTHER" id="PTHR33795:SF1">
    <property type="entry name" value="INSERTION ELEMENT IS150 PROTEIN INSJ"/>
    <property type="match status" value="1"/>
</dbReference>
<dbReference type="InterPro" id="IPR052057">
    <property type="entry name" value="IS150/IS1296_orfA-like"/>
</dbReference>
<feature type="domain" description="Insertion element IS150 protein InsJ-like helix-turn-helix" evidence="3">
    <location>
        <begin position="66"/>
        <end position="116"/>
    </location>
</feature>
<evidence type="ECO:0000259" key="3">
    <source>
        <dbReference type="Pfam" id="PF13518"/>
    </source>
</evidence>
<dbReference type="InterPro" id="IPR010921">
    <property type="entry name" value="Trp_repressor/repl_initiator"/>
</dbReference>
<evidence type="ECO:0000313" key="5">
    <source>
        <dbReference type="Proteomes" id="UP001597252"/>
    </source>
</evidence>
<evidence type="ECO:0000256" key="2">
    <source>
        <dbReference type="SAM" id="Coils"/>
    </source>
</evidence>
<sequence>MTKYSSELKVKFVSRYLKGGISYKDLCVELGIPFSGIVKTWVSQARVHGIESLKVKHTRIDYSQTFKITVVEYVHTHQTSRAQTAAHFGISPSQVNSWNRIVREQGVAGLRSKPKGGLAMGKHKQIKPIKRLEPTQEEKYKQEILELKRKLHEAELDRDILKALATLTKNSQKHSLRK</sequence>
<dbReference type="InterPro" id="IPR036388">
    <property type="entry name" value="WH-like_DNA-bd_sf"/>
</dbReference>
<name>A0ABW4E5C4_9LACO</name>
<dbReference type="Pfam" id="PF13518">
    <property type="entry name" value="HTH_28"/>
    <property type="match status" value="1"/>
</dbReference>
<keyword evidence="5" id="KW-1185">Reference proteome</keyword>
<dbReference type="Proteomes" id="UP001597252">
    <property type="component" value="Unassembled WGS sequence"/>
</dbReference>
<dbReference type="InterPro" id="IPR055247">
    <property type="entry name" value="InsJ-like_HTH"/>
</dbReference>
<dbReference type="Pfam" id="PF01527">
    <property type="entry name" value="HTH_Tnp_1"/>
    <property type="match status" value="1"/>
</dbReference>
<proteinExistence type="inferred from homology"/>
<dbReference type="PANTHER" id="PTHR33795">
    <property type="entry name" value="INSERTION ELEMENT IS150 PROTEIN INSJ"/>
    <property type="match status" value="1"/>
</dbReference>
<gene>
    <name evidence="4" type="ORF">ACFQ5J_06110</name>
</gene>